<dbReference type="AlphaFoldDB" id="A0A6S6TJ29"/>
<organism evidence="1">
    <name type="scientific">uncultured Sulfurovum sp</name>
    <dbReference type="NCBI Taxonomy" id="269237"/>
    <lineage>
        <taxon>Bacteria</taxon>
        <taxon>Pseudomonadati</taxon>
        <taxon>Campylobacterota</taxon>
        <taxon>Epsilonproteobacteria</taxon>
        <taxon>Campylobacterales</taxon>
        <taxon>Sulfurovaceae</taxon>
        <taxon>Sulfurovum</taxon>
        <taxon>environmental samples</taxon>
    </lineage>
</organism>
<protein>
    <submittedName>
        <fullName evidence="1">Uncharacterized protein</fullName>
    </submittedName>
</protein>
<gene>
    <name evidence="1" type="ORF">HELGO_WM45472</name>
</gene>
<sequence length="245" mass="28323">DNGFVKEVGESIERDKLLVLFSQELTKIDEYYRNIKLELQARFTNEFYLVSIPSFVSDELEYFSCIANDCGISGEVKRVSDWQKAIKKKLEESSEPLLLFVRDIENGDEVLDKQFATIVRNLKNEYAHFHALLIGRKALAKLVYGEGVLSPLNNAKELFFPEVNTKLGAEKIHQQFQTLGRQRTQICQLLGKKNLGRFSTWSFNDTINQLFWKNLLIREGNKFAWRGELTKEIAREAFGCEEDVV</sequence>
<proteinExistence type="predicted"/>
<dbReference type="EMBL" id="CACVAR010000248">
    <property type="protein sequence ID" value="CAA6815035.1"/>
    <property type="molecule type" value="Genomic_DNA"/>
</dbReference>
<evidence type="ECO:0000313" key="1">
    <source>
        <dbReference type="EMBL" id="CAA6815035.1"/>
    </source>
</evidence>
<accession>A0A6S6TJ29</accession>
<reference evidence="1" key="1">
    <citation type="submission" date="2020-01" db="EMBL/GenBank/DDBJ databases">
        <authorList>
            <person name="Meier V. D."/>
            <person name="Meier V D."/>
        </authorList>
    </citation>
    <scope>NUCLEOTIDE SEQUENCE</scope>
    <source>
        <strain evidence="1">HLG_WM_MAG_03</strain>
    </source>
</reference>
<feature type="non-terminal residue" evidence="1">
    <location>
        <position position="1"/>
    </location>
</feature>
<name>A0A6S6TJ29_9BACT</name>